<dbReference type="Proteomes" id="UP000260983">
    <property type="component" value="Unassembled WGS sequence"/>
</dbReference>
<dbReference type="GO" id="GO:0022857">
    <property type="term" value="F:transmembrane transporter activity"/>
    <property type="evidence" value="ECO:0007669"/>
    <property type="project" value="TreeGrafter"/>
</dbReference>
<dbReference type="PANTHER" id="PTHR30572:SF18">
    <property type="entry name" value="ABC-TYPE MACROLIDE FAMILY EXPORT SYSTEM PERMEASE COMPONENT 2"/>
    <property type="match status" value="1"/>
</dbReference>
<reference evidence="9 10" key="1">
    <citation type="submission" date="2018-08" db="EMBL/GenBank/DDBJ databases">
        <title>A genome reference for cultivated species of the human gut microbiota.</title>
        <authorList>
            <person name="Zou Y."/>
            <person name="Xue W."/>
            <person name="Luo G."/>
        </authorList>
    </citation>
    <scope>NUCLEOTIDE SEQUENCE [LARGE SCALE GENOMIC DNA]</scope>
    <source>
        <strain evidence="9 10">OM05-15BH</strain>
    </source>
</reference>
<evidence type="ECO:0000256" key="4">
    <source>
        <dbReference type="ARBA" id="ARBA00022989"/>
    </source>
</evidence>
<dbReference type="PANTHER" id="PTHR30572">
    <property type="entry name" value="MEMBRANE COMPONENT OF TRANSPORTER-RELATED"/>
    <property type="match status" value="1"/>
</dbReference>
<evidence type="ECO:0000313" key="9">
    <source>
        <dbReference type="EMBL" id="RGN31003.1"/>
    </source>
</evidence>
<evidence type="ECO:0000313" key="10">
    <source>
        <dbReference type="Proteomes" id="UP000260983"/>
    </source>
</evidence>
<feature type="domain" description="MacB-like periplasmic core" evidence="8">
    <location>
        <begin position="18"/>
        <end position="239"/>
    </location>
</feature>
<dbReference type="GO" id="GO:0005886">
    <property type="term" value="C:plasma membrane"/>
    <property type="evidence" value="ECO:0007669"/>
    <property type="project" value="UniProtKB-SubCell"/>
</dbReference>
<evidence type="ECO:0000259" key="8">
    <source>
        <dbReference type="Pfam" id="PF12704"/>
    </source>
</evidence>
<accession>A0A3E5B0G4</accession>
<protein>
    <submittedName>
        <fullName evidence="9">ABC transporter permease</fullName>
    </submittedName>
</protein>
<name>A0A3E5B0G4_9BACE</name>
<dbReference type="InterPro" id="IPR025857">
    <property type="entry name" value="MacB_PCD"/>
</dbReference>
<dbReference type="EMBL" id="QSUL01000023">
    <property type="protein sequence ID" value="RGN31003.1"/>
    <property type="molecule type" value="Genomic_DNA"/>
</dbReference>
<dbReference type="InterPro" id="IPR003838">
    <property type="entry name" value="ABC3_permease_C"/>
</dbReference>
<proteinExistence type="predicted"/>
<keyword evidence="5 6" id="KW-0472">Membrane</keyword>
<evidence type="ECO:0000256" key="3">
    <source>
        <dbReference type="ARBA" id="ARBA00022692"/>
    </source>
</evidence>
<feature type="transmembrane region" description="Helical" evidence="6">
    <location>
        <begin position="271"/>
        <end position="291"/>
    </location>
</feature>
<feature type="transmembrane region" description="Helical" evidence="6">
    <location>
        <begin position="15"/>
        <end position="38"/>
    </location>
</feature>
<comment type="caution">
    <text evidence="9">The sequence shown here is derived from an EMBL/GenBank/DDBJ whole genome shotgun (WGS) entry which is preliminary data.</text>
</comment>
<keyword evidence="2" id="KW-1003">Cell membrane</keyword>
<evidence type="ECO:0000256" key="2">
    <source>
        <dbReference type="ARBA" id="ARBA00022475"/>
    </source>
</evidence>
<keyword evidence="3 6" id="KW-0812">Transmembrane</keyword>
<keyword evidence="4 6" id="KW-1133">Transmembrane helix</keyword>
<gene>
    <name evidence="9" type="ORF">DXB65_22050</name>
</gene>
<comment type="subcellular location">
    <subcellularLocation>
        <location evidence="1">Cell membrane</location>
        <topology evidence="1">Multi-pass membrane protein</topology>
    </subcellularLocation>
</comment>
<evidence type="ECO:0000256" key="5">
    <source>
        <dbReference type="ARBA" id="ARBA00023136"/>
    </source>
</evidence>
<feature type="domain" description="ABC3 transporter permease C-terminal" evidence="7">
    <location>
        <begin position="280"/>
        <end position="404"/>
    </location>
</feature>
<evidence type="ECO:0000256" key="6">
    <source>
        <dbReference type="SAM" id="Phobius"/>
    </source>
</evidence>
<dbReference type="Pfam" id="PF12704">
    <property type="entry name" value="MacB_PCD"/>
    <property type="match status" value="1"/>
</dbReference>
<dbReference type="RefSeq" id="WP_117725580.1">
    <property type="nucleotide sequence ID" value="NZ_QSUL01000023.1"/>
</dbReference>
<evidence type="ECO:0000259" key="7">
    <source>
        <dbReference type="Pfam" id="PF02687"/>
    </source>
</evidence>
<dbReference type="AlphaFoldDB" id="A0A3E5B0G4"/>
<feature type="transmembrane region" description="Helical" evidence="6">
    <location>
        <begin position="371"/>
        <end position="395"/>
    </location>
</feature>
<evidence type="ECO:0000256" key="1">
    <source>
        <dbReference type="ARBA" id="ARBA00004651"/>
    </source>
</evidence>
<sequence length="412" mass="46518">MILRQAFALLRQNSFFSTVSIIGTAVSIAFVMVVYMVYDIQTANIRPESHRDRMVYSSYGYSYRKADHSNANTGMSYQAACRVFGDLPGAELVTYMSYTTMEYCGASPEKGQRCQNRRVDLNFWRLYDIRFVAGRPFDQQEFDACADVVVIAERLAREAFGSAEEALGKNYFVDFYPKRVVGVTEDVSSLFTFAYGEVWLPYYTQDPAWGSEGLRGGFEAMVLCKPGVRPAEMKLQIENSLNRLNASLTEYELKLPDLSTYTERQFFRSDFLNPVVTCIILGLILLIVPAINVSGLISSQMSRRLPELAVRKAYGASRSTLVWQLLLENLLLAFIGALLGFFLSCLLLWLCKDWMLAGGYTEGNFEVSIWLFLRPAVFLIVLGVCLLFNLLSVFIPAWNATRRPIAEVISGE</sequence>
<dbReference type="InterPro" id="IPR050250">
    <property type="entry name" value="Macrolide_Exporter_MacB"/>
</dbReference>
<dbReference type="Pfam" id="PF02687">
    <property type="entry name" value="FtsX"/>
    <property type="match status" value="1"/>
</dbReference>
<organism evidence="9 10">
    <name type="scientific">Bacteroides oleiciplenus</name>
    <dbReference type="NCBI Taxonomy" id="626931"/>
    <lineage>
        <taxon>Bacteria</taxon>
        <taxon>Pseudomonadati</taxon>
        <taxon>Bacteroidota</taxon>
        <taxon>Bacteroidia</taxon>
        <taxon>Bacteroidales</taxon>
        <taxon>Bacteroidaceae</taxon>
        <taxon>Bacteroides</taxon>
    </lineage>
</organism>
<feature type="transmembrane region" description="Helical" evidence="6">
    <location>
        <begin position="330"/>
        <end position="350"/>
    </location>
</feature>